<dbReference type="InParanoid" id="A0A078A195"/>
<evidence type="ECO:0000313" key="3">
    <source>
        <dbReference type="Proteomes" id="UP000039865"/>
    </source>
</evidence>
<dbReference type="EMBL" id="CCKQ01004693">
    <property type="protein sequence ID" value="CDW75845.1"/>
    <property type="molecule type" value="Genomic_DNA"/>
</dbReference>
<dbReference type="InterPro" id="IPR011992">
    <property type="entry name" value="EF-hand-dom_pair"/>
</dbReference>
<evidence type="ECO:0000256" key="1">
    <source>
        <dbReference type="SAM" id="MobiDB-lite"/>
    </source>
</evidence>
<dbReference type="Proteomes" id="UP000039865">
    <property type="component" value="Unassembled WGS sequence"/>
</dbReference>
<gene>
    <name evidence="2" type="primary">Contig7124.g7612</name>
    <name evidence="2" type="ORF">STYLEM_4840</name>
</gene>
<protein>
    <recommendedName>
        <fullName evidence="4">EF-hand domain-containing protein</fullName>
    </recommendedName>
</protein>
<organism evidence="2 3">
    <name type="scientific">Stylonychia lemnae</name>
    <name type="common">Ciliate</name>
    <dbReference type="NCBI Taxonomy" id="5949"/>
    <lineage>
        <taxon>Eukaryota</taxon>
        <taxon>Sar</taxon>
        <taxon>Alveolata</taxon>
        <taxon>Ciliophora</taxon>
        <taxon>Intramacronucleata</taxon>
        <taxon>Spirotrichea</taxon>
        <taxon>Stichotrichia</taxon>
        <taxon>Sporadotrichida</taxon>
        <taxon>Oxytrichidae</taxon>
        <taxon>Stylonychinae</taxon>
        <taxon>Stylonychia</taxon>
    </lineage>
</organism>
<feature type="compositionally biased region" description="Polar residues" evidence="1">
    <location>
        <begin position="91"/>
        <end position="118"/>
    </location>
</feature>
<proteinExistence type="predicted"/>
<reference evidence="2 3" key="1">
    <citation type="submission" date="2014-06" db="EMBL/GenBank/DDBJ databases">
        <authorList>
            <person name="Swart Estienne"/>
        </authorList>
    </citation>
    <scope>NUCLEOTIDE SEQUENCE [LARGE SCALE GENOMIC DNA]</scope>
    <source>
        <strain evidence="2 3">130c</strain>
    </source>
</reference>
<feature type="region of interest" description="Disordered" evidence="1">
    <location>
        <begin position="91"/>
        <end position="119"/>
    </location>
</feature>
<dbReference type="SUPFAM" id="SSF47473">
    <property type="entry name" value="EF-hand"/>
    <property type="match status" value="1"/>
</dbReference>
<dbReference type="AlphaFoldDB" id="A0A078A195"/>
<name>A0A078A195_STYLE</name>
<keyword evidence="3" id="KW-1185">Reference proteome</keyword>
<evidence type="ECO:0008006" key="4">
    <source>
        <dbReference type="Google" id="ProtNLM"/>
    </source>
</evidence>
<sequence length="265" mass="31226">MQLKSVDFQKKDPDFDGTVSTEILTEILQQKGVMLDQKQVQTILNFFSVEEDNDDSLGQQQCQNQDKFYYLEFFAIAKELKPQIQPIFISPRNQPQSKINNFTSPNNQHNYSSDQKSNIRCPKSYQKENLQSRMKQDNEAQEQKITEDSSILDSIIYNEAQDFKKISQQDQQFQQDLFLATISRKVFYENQINENEFFGSFELHQGQIISYVDFQTYLKGLGLQYSIDDISELLFQWIPKGADGMGERELRQFYCDLKQLYERQN</sequence>
<accession>A0A078A195</accession>
<evidence type="ECO:0000313" key="2">
    <source>
        <dbReference type="EMBL" id="CDW75845.1"/>
    </source>
</evidence>